<dbReference type="Proteomes" id="UP000525652">
    <property type="component" value="Unassembled WGS sequence"/>
</dbReference>
<comment type="caution">
    <text evidence="1">The sequence shown here is derived from an EMBL/GenBank/DDBJ whole genome shotgun (WGS) entry which is preliminary data.</text>
</comment>
<name>A0A7X1AWC3_9BACT</name>
<protein>
    <submittedName>
        <fullName evidence="1">Uncharacterized protein</fullName>
    </submittedName>
</protein>
<sequence length="277" mass="30643">MKKPLVFISSSAVSVFFMACPILFSLVFLPSSLVAEEEGVLRGFQEGLRASSEEKSSSEYETNREPAPADEALAELIYIFMGSFFTSGTYNSVALVAPESRSDTLLMSSPRSPGEAVLPYIEGEFQYQWVDGDTDALDFRLAGGYGPAGASVRWTRYRETEPDTRLDVLQAYGHARLTFGKFLEISPGLGYGNFALGSDGDDEGGLALTIPIRVHFDPGIGFEYRPSWVFPNETTVSDQDLALVLGRRHVFLRLGYRWLWNDVETLSGPYIGVSARW</sequence>
<dbReference type="PROSITE" id="PS51257">
    <property type="entry name" value="PROKAR_LIPOPROTEIN"/>
    <property type="match status" value="1"/>
</dbReference>
<accession>A0A7X1AWC3</accession>
<dbReference type="RefSeq" id="WP_185691877.1">
    <property type="nucleotide sequence ID" value="NZ_JACHVA010000046.1"/>
</dbReference>
<organism evidence="1 2">
    <name type="scientific">Puniceicoccus vermicola</name>
    <dbReference type="NCBI Taxonomy" id="388746"/>
    <lineage>
        <taxon>Bacteria</taxon>
        <taxon>Pseudomonadati</taxon>
        <taxon>Verrucomicrobiota</taxon>
        <taxon>Opitutia</taxon>
        <taxon>Puniceicoccales</taxon>
        <taxon>Puniceicoccaceae</taxon>
        <taxon>Puniceicoccus</taxon>
    </lineage>
</organism>
<dbReference type="EMBL" id="JACHVA010000046">
    <property type="protein sequence ID" value="MBC2601152.1"/>
    <property type="molecule type" value="Genomic_DNA"/>
</dbReference>
<keyword evidence="2" id="KW-1185">Reference proteome</keyword>
<gene>
    <name evidence="1" type="ORF">H5P30_05080</name>
</gene>
<dbReference type="AlphaFoldDB" id="A0A7X1AWC3"/>
<evidence type="ECO:0000313" key="1">
    <source>
        <dbReference type="EMBL" id="MBC2601152.1"/>
    </source>
</evidence>
<evidence type="ECO:0000313" key="2">
    <source>
        <dbReference type="Proteomes" id="UP000525652"/>
    </source>
</evidence>
<proteinExistence type="predicted"/>
<reference evidence="1 2" key="1">
    <citation type="submission" date="2020-07" db="EMBL/GenBank/DDBJ databases">
        <authorList>
            <person name="Feng X."/>
        </authorList>
    </citation>
    <scope>NUCLEOTIDE SEQUENCE [LARGE SCALE GENOMIC DNA]</scope>
    <source>
        <strain evidence="1 2">JCM14086</strain>
    </source>
</reference>